<evidence type="ECO:0000256" key="7">
    <source>
        <dbReference type="SAM" id="Phobius"/>
    </source>
</evidence>
<keyword evidence="3" id="KW-0460">Magnesium</keyword>
<evidence type="ECO:0000256" key="6">
    <source>
        <dbReference type="SAM" id="MobiDB-lite"/>
    </source>
</evidence>
<feature type="domain" description="HMA" evidence="8">
    <location>
        <begin position="196"/>
        <end position="261"/>
    </location>
</feature>
<dbReference type="PROSITE" id="PS01047">
    <property type="entry name" value="HMA_1"/>
    <property type="match status" value="1"/>
</dbReference>
<reference evidence="9 10" key="1">
    <citation type="submission" date="2018-02" db="EMBL/GenBank/DDBJ databases">
        <title>Genome sequence of the basidiomycete white-rot fungus Phlebia centrifuga.</title>
        <authorList>
            <person name="Granchi Z."/>
            <person name="Peng M."/>
            <person name="de Vries R.P."/>
            <person name="Hilden K."/>
            <person name="Makela M.R."/>
            <person name="Grigoriev I."/>
            <person name="Riley R."/>
        </authorList>
    </citation>
    <scope>NUCLEOTIDE SEQUENCE [LARGE SCALE GENOMIC DNA]</scope>
    <source>
        <strain evidence="9 10">FBCC195</strain>
    </source>
</reference>
<dbReference type="InterPro" id="IPR036412">
    <property type="entry name" value="HAD-like_sf"/>
</dbReference>
<feature type="domain" description="HMA" evidence="8">
    <location>
        <begin position="288"/>
        <end position="353"/>
    </location>
</feature>
<evidence type="ECO:0000256" key="4">
    <source>
        <dbReference type="ARBA" id="ARBA00022967"/>
    </source>
</evidence>
<keyword evidence="4" id="KW-1278">Translocase</keyword>
<evidence type="ECO:0000256" key="2">
    <source>
        <dbReference type="ARBA" id="ARBA00022723"/>
    </source>
</evidence>
<dbReference type="SUPFAM" id="SSF55008">
    <property type="entry name" value="HMA, heavy metal-associated domain"/>
    <property type="match status" value="3"/>
</dbReference>
<dbReference type="EMBL" id="MLYV02000493">
    <property type="protein sequence ID" value="PSR90676.1"/>
    <property type="molecule type" value="Genomic_DNA"/>
</dbReference>
<dbReference type="OrthoDB" id="432719at2759"/>
<dbReference type="Gene3D" id="3.40.1110.10">
    <property type="entry name" value="Calcium-transporting ATPase, cytoplasmic domain N"/>
    <property type="match status" value="1"/>
</dbReference>
<dbReference type="GO" id="GO:0005507">
    <property type="term" value="F:copper ion binding"/>
    <property type="evidence" value="ECO:0007669"/>
    <property type="project" value="InterPro"/>
</dbReference>
<feature type="transmembrane region" description="Helical" evidence="7">
    <location>
        <begin position="568"/>
        <end position="589"/>
    </location>
</feature>
<dbReference type="FunFam" id="3.30.70.100:FF:000001">
    <property type="entry name" value="ATPase copper transporting beta"/>
    <property type="match status" value="1"/>
</dbReference>
<feature type="transmembrane region" description="Helical" evidence="7">
    <location>
        <begin position="601"/>
        <end position="621"/>
    </location>
</feature>
<dbReference type="GO" id="GO:0055070">
    <property type="term" value="P:copper ion homeostasis"/>
    <property type="evidence" value="ECO:0007669"/>
    <property type="project" value="TreeGrafter"/>
</dbReference>
<dbReference type="Proteomes" id="UP000186601">
    <property type="component" value="Unassembled WGS sequence"/>
</dbReference>
<dbReference type="Gene3D" id="2.70.150.10">
    <property type="entry name" value="Calcium-transporting ATPase, cytoplasmic transduction domain A"/>
    <property type="match status" value="1"/>
</dbReference>
<feature type="region of interest" description="Disordered" evidence="6">
    <location>
        <begin position="1"/>
        <end position="20"/>
    </location>
</feature>
<gene>
    <name evidence="9" type="ORF">PHLCEN_2v4825</name>
</gene>
<dbReference type="Pfam" id="PF00403">
    <property type="entry name" value="HMA"/>
    <property type="match status" value="3"/>
</dbReference>
<feature type="transmembrane region" description="Helical" evidence="7">
    <location>
        <begin position="795"/>
        <end position="817"/>
    </location>
</feature>
<dbReference type="GO" id="GO:0016020">
    <property type="term" value="C:membrane"/>
    <property type="evidence" value="ECO:0007669"/>
    <property type="project" value="TreeGrafter"/>
</dbReference>
<comment type="caution">
    <text evidence="9">The sequence shown here is derived from an EMBL/GenBank/DDBJ whole genome shotgun (WGS) entry which is preliminary data.</text>
</comment>
<keyword evidence="7" id="KW-0812">Transmembrane</keyword>
<evidence type="ECO:0000256" key="5">
    <source>
        <dbReference type="ARBA" id="ARBA00023008"/>
    </source>
</evidence>
<name>A0A2R6PG55_9APHY</name>
<dbReference type="InterPro" id="IPR017969">
    <property type="entry name" value="Heavy-metal-associated_CS"/>
</dbReference>
<dbReference type="InterPro" id="IPR059000">
    <property type="entry name" value="ATPase_P-type_domA"/>
</dbReference>
<evidence type="ECO:0000256" key="1">
    <source>
        <dbReference type="ARBA" id="ARBA00004127"/>
    </source>
</evidence>
<dbReference type="PRINTS" id="PR00119">
    <property type="entry name" value="CATATPASE"/>
</dbReference>
<dbReference type="GO" id="GO:0000166">
    <property type="term" value="F:nucleotide binding"/>
    <property type="evidence" value="ECO:0007669"/>
    <property type="project" value="InterPro"/>
</dbReference>
<sequence>MAKTIYSRRPSARALPPLPEARPGIYDMSPTADEVVSAVLVSNLHCSSCVHTIEETLSSLSPPPLAVDISIVTQTITVRHSQKLSPTTIKTAIDGAGFDIVATPTDCELSFTGSFSRLPPLLQPKRVKHIQQCTHCQIEHEKDGSHDLLRDKFGEDTLIPVLPQLRSAESALAVDNPKDGSLTDLSSSSPHLLGPQHVTLSVAGMTCASCSNTVTNALRELAGVSDIAVNLLGGSATVVVENNDCISSVVQTIEDAGYDAEVVSVEPVNSPVKTTRRRAPRAETDGPFRVTFSVGGMTCSSCTSTVTTLATAMTGVSDVGVSLIGKSATAIITRKELVEELKEAIENAGYEPEIMSIEPAQSDIDESDQAGPRTVTLRVEGMFCSHCPEKVMSLLDPLLPRITILTPITSYTEPLLRLSYLPSLPDFTIRTIIDAISTPNASHPFTATIHHPPTLEERARHMHRREQHALLRRLLFSFIAAIPTFIIGIVYMSLVPSSNDVRIWLMRPLWTGNASRVQWALFFLATPVMFYSAGMFHQRSLKELWALWRKGSRTPVWKRFVRFGSMNLLVSTGVSVAYFSSIALLALAASQEASPSGEGDATTYFDSVVLLTMFLLAGRFLEAYSKGRTADAITALGRLRPTTALLVNQSYFAGNLSSPNLAVTNSDDPEKGVPSESHSDVVLTPESALLRISAELLEIGDVVRVQHGASPPADGILANIIGDQALFDESSLTGESRPIRKGVGERVYVGTINRGAVVDVRVDATGGETMLDHIVKVVREGQTRRAPIERLADMITGYFVPVVTLLAIITWIVWLALGLSGTLPSDYLDIPVGGWRSGLAARFGILVRGGGEAFQEAAQLDLVVFDKTGTLSEGGDPRVTDVETFPSLAMPRKDEVLLGIAAELESISTHPLAGAIRSYCVANGATSRVGPAIAFQETAGRGVKANFKEQEGIIGNEAWMAEHEAVIDGKMEARLNAWKSEGKSVALLALREGDGTAFEIRAIFAVADPLRSEASAVVSSLQDQGIGTWMISGDNAVTAKAVARIVGIPETNVIAGVLPHEKVSLIGPGDDNRV</sequence>
<dbReference type="PROSITE" id="PS50846">
    <property type="entry name" value="HMA_2"/>
    <property type="match status" value="3"/>
</dbReference>
<dbReference type="PANTHER" id="PTHR43520">
    <property type="entry name" value="ATP7, ISOFORM B"/>
    <property type="match status" value="1"/>
</dbReference>
<comment type="subcellular location">
    <subcellularLocation>
        <location evidence="1">Endomembrane system</location>
        <topology evidence="1">Multi-pass membrane protein</topology>
    </subcellularLocation>
</comment>
<feature type="transmembrane region" description="Helical" evidence="7">
    <location>
        <begin position="517"/>
        <end position="536"/>
    </location>
</feature>
<dbReference type="CDD" id="cd00371">
    <property type="entry name" value="HMA"/>
    <property type="match status" value="3"/>
</dbReference>
<evidence type="ECO:0000313" key="10">
    <source>
        <dbReference type="Proteomes" id="UP000186601"/>
    </source>
</evidence>
<dbReference type="GO" id="GO:0043682">
    <property type="term" value="F:P-type divalent copper transporter activity"/>
    <property type="evidence" value="ECO:0007669"/>
    <property type="project" value="TreeGrafter"/>
</dbReference>
<evidence type="ECO:0000313" key="9">
    <source>
        <dbReference type="EMBL" id="PSR90676.1"/>
    </source>
</evidence>
<evidence type="ECO:0000259" key="8">
    <source>
        <dbReference type="PROSITE" id="PS50846"/>
    </source>
</evidence>
<dbReference type="InterPro" id="IPR036163">
    <property type="entry name" value="HMA_dom_sf"/>
</dbReference>
<dbReference type="InterPro" id="IPR006121">
    <property type="entry name" value="HMA_dom"/>
</dbReference>
<dbReference type="AlphaFoldDB" id="A0A2R6PG55"/>
<feature type="transmembrane region" description="Helical" evidence="7">
    <location>
        <begin position="474"/>
        <end position="497"/>
    </location>
</feature>
<dbReference type="Pfam" id="PF00122">
    <property type="entry name" value="E1-E2_ATPase"/>
    <property type="match status" value="1"/>
</dbReference>
<keyword evidence="10" id="KW-1185">Reference proteome</keyword>
<dbReference type="STRING" id="98765.A0A2R6PG55"/>
<dbReference type="NCBIfam" id="TIGR00003">
    <property type="entry name" value="copper ion binding protein"/>
    <property type="match status" value="2"/>
</dbReference>
<dbReference type="InterPro" id="IPR006122">
    <property type="entry name" value="HMA_Cu_ion-bd"/>
</dbReference>
<dbReference type="InterPro" id="IPR008250">
    <property type="entry name" value="ATPase_P-typ_transduc_dom_A_sf"/>
</dbReference>
<dbReference type="InterPro" id="IPR023214">
    <property type="entry name" value="HAD_sf"/>
</dbReference>
<dbReference type="PANTHER" id="PTHR43520:SF32">
    <property type="entry name" value="COPPER RESISTANCE P-TYPE ATPASE (EUROFUNG)"/>
    <property type="match status" value="1"/>
</dbReference>
<dbReference type="Gene3D" id="3.40.50.1000">
    <property type="entry name" value="HAD superfamily/HAD-like"/>
    <property type="match status" value="1"/>
</dbReference>
<dbReference type="SUPFAM" id="SSF81653">
    <property type="entry name" value="Calcium ATPase, transduction domain A"/>
    <property type="match status" value="1"/>
</dbReference>
<keyword evidence="5" id="KW-0186">Copper</keyword>
<keyword evidence="7" id="KW-1133">Transmembrane helix</keyword>
<protein>
    <recommendedName>
        <fullName evidence="8">HMA domain-containing protein</fullName>
    </recommendedName>
</protein>
<dbReference type="Gene3D" id="3.30.70.100">
    <property type="match status" value="3"/>
</dbReference>
<proteinExistence type="predicted"/>
<dbReference type="SUPFAM" id="SSF56784">
    <property type="entry name" value="HAD-like"/>
    <property type="match status" value="1"/>
</dbReference>
<keyword evidence="2" id="KW-0479">Metal-binding</keyword>
<accession>A0A2R6PG55</accession>
<dbReference type="Pfam" id="PF00702">
    <property type="entry name" value="Hydrolase"/>
    <property type="match status" value="1"/>
</dbReference>
<feature type="domain" description="HMA" evidence="8">
    <location>
        <begin position="35"/>
        <end position="101"/>
    </location>
</feature>
<organism evidence="9 10">
    <name type="scientific">Hermanssonia centrifuga</name>
    <dbReference type="NCBI Taxonomy" id="98765"/>
    <lineage>
        <taxon>Eukaryota</taxon>
        <taxon>Fungi</taxon>
        <taxon>Dikarya</taxon>
        <taxon>Basidiomycota</taxon>
        <taxon>Agaricomycotina</taxon>
        <taxon>Agaricomycetes</taxon>
        <taxon>Polyporales</taxon>
        <taxon>Meruliaceae</taxon>
        <taxon>Hermanssonia</taxon>
    </lineage>
</organism>
<dbReference type="InterPro" id="IPR023299">
    <property type="entry name" value="ATPase_P-typ_cyto_dom_N"/>
</dbReference>
<keyword evidence="7" id="KW-0472">Membrane</keyword>
<evidence type="ECO:0000256" key="3">
    <source>
        <dbReference type="ARBA" id="ARBA00022842"/>
    </source>
</evidence>